<accession>A0ABV7TVQ8</accession>
<dbReference type="Proteomes" id="UP001595636">
    <property type="component" value="Unassembled WGS sequence"/>
</dbReference>
<keyword evidence="2" id="KW-0472">Membrane</keyword>
<feature type="transmembrane region" description="Helical" evidence="2">
    <location>
        <begin position="12"/>
        <end position="33"/>
    </location>
</feature>
<reference evidence="5" key="1">
    <citation type="journal article" date="2019" name="Int. J. Syst. Evol. Microbiol.">
        <title>The Global Catalogue of Microorganisms (GCM) 10K type strain sequencing project: providing services to taxonomists for standard genome sequencing and annotation.</title>
        <authorList>
            <consortium name="The Broad Institute Genomics Platform"/>
            <consortium name="The Broad Institute Genome Sequencing Center for Infectious Disease"/>
            <person name="Wu L."/>
            <person name="Ma J."/>
        </authorList>
    </citation>
    <scope>NUCLEOTIDE SEQUENCE [LARGE SCALE GENOMIC DNA]</scope>
    <source>
        <strain evidence="5">KCTC 42195</strain>
    </source>
</reference>
<organism evidence="4 5">
    <name type="scientific">Vogesella amnigena</name>
    <dbReference type="NCBI Taxonomy" id="1507449"/>
    <lineage>
        <taxon>Bacteria</taxon>
        <taxon>Pseudomonadati</taxon>
        <taxon>Pseudomonadota</taxon>
        <taxon>Betaproteobacteria</taxon>
        <taxon>Neisseriales</taxon>
        <taxon>Chromobacteriaceae</taxon>
        <taxon>Vogesella</taxon>
    </lineage>
</organism>
<dbReference type="PANTHER" id="PTHR30441:SF4">
    <property type="entry name" value="PROTEIN ASMA"/>
    <property type="match status" value="1"/>
</dbReference>
<dbReference type="InterPro" id="IPR007844">
    <property type="entry name" value="AsmA"/>
</dbReference>
<keyword evidence="2" id="KW-0812">Transmembrane</keyword>
<comment type="caution">
    <text evidence="4">The sequence shown here is derived from an EMBL/GenBank/DDBJ whole genome shotgun (WGS) entry which is preliminary data.</text>
</comment>
<keyword evidence="2" id="KW-1133">Transmembrane helix</keyword>
<name>A0ABV7TVQ8_9NEIS</name>
<evidence type="ECO:0000256" key="2">
    <source>
        <dbReference type="SAM" id="Phobius"/>
    </source>
</evidence>
<proteinExistence type="predicted"/>
<dbReference type="RefSeq" id="WP_390279778.1">
    <property type="nucleotide sequence ID" value="NZ_JBHRYH010000023.1"/>
</dbReference>
<dbReference type="EMBL" id="JBHRYH010000023">
    <property type="protein sequence ID" value="MFC3626789.1"/>
    <property type="molecule type" value="Genomic_DNA"/>
</dbReference>
<gene>
    <name evidence="4" type="ORF">ACFOKJ_11715</name>
</gene>
<dbReference type="PANTHER" id="PTHR30441">
    <property type="entry name" value="DUF748 DOMAIN-CONTAINING PROTEIN"/>
    <property type="match status" value="1"/>
</dbReference>
<sequence>MKWNSGRLWLKVSVYTVLLLGTLLAMALTLFFLRFDSQSVRTNLQRSLADTQRTITINGSVLPMIFPSPGLSLGDVSISEPGNSTEFARIGEIQARLAWMPLLFGELEITHLSLRDSNFRVLRQTDGSLSFADLLRRRKPSRFKLNLDTMALRGTSILLSDRVNGVNSKLEEGSLDIDGLRSEARLSFGGRLLTGNRVFSLAMQAPFTRQDDQVSIDQFSALAISSTDKLGEVRLKAEGGLKLNFGNLLASGENLKLTLDTSQPKGHAEVLLPAVNASLSELSTAAASIHGRVDYARTQYHFSSQLADVHLNRDGAFASQMQSKLSWLVGPHSLQMTLQAPLALNNYNLLRLQPLTLTSQLKTPILPRGQLQASLNGALDGDLSASRLNLRVAGQLDGAALAATATQYGFIAPRHEVTLSVGKLDLNRYLPETPAGQTVALFQNNTPLKLDWLAFLDMTGKLNIGELSMGRFRIRNIGANVNMRPDSLVLDNLSADIYDGSLKGSLHLQRDKEPRLQVSQQLLGMQIRPLMQDLFDFGRVEGAGNGWVELDAHGNSLAALRDTLSGKVAVRLEKGALTGIDLASALRNLPAELKDWNMTAKADQKTTFSQLHAAFELENGVARSQDLQLASSLVNVNGGGKIDLPQNIVDYTLNVRANPRAFRQLGGVNIPLKITGPLNQPVYALDFNSIIKGKKTQGEKQQALKQELGKQITSILPPTPQREGRK</sequence>
<feature type="region of interest" description="Disordered" evidence="1">
    <location>
        <begin position="701"/>
        <end position="726"/>
    </location>
</feature>
<dbReference type="Pfam" id="PF05170">
    <property type="entry name" value="AsmA"/>
    <property type="match status" value="2"/>
</dbReference>
<evidence type="ECO:0000256" key="1">
    <source>
        <dbReference type="SAM" id="MobiDB-lite"/>
    </source>
</evidence>
<dbReference type="InterPro" id="IPR052894">
    <property type="entry name" value="AsmA-related"/>
</dbReference>
<feature type="domain" description="AsmA" evidence="3">
    <location>
        <begin position="10"/>
        <end position="139"/>
    </location>
</feature>
<keyword evidence="5" id="KW-1185">Reference proteome</keyword>
<evidence type="ECO:0000259" key="3">
    <source>
        <dbReference type="Pfam" id="PF05170"/>
    </source>
</evidence>
<protein>
    <submittedName>
        <fullName evidence="4">AsmA family protein</fullName>
    </submittedName>
</protein>
<feature type="domain" description="AsmA" evidence="3">
    <location>
        <begin position="306"/>
        <end position="627"/>
    </location>
</feature>
<evidence type="ECO:0000313" key="5">
    <source>
        <dbReference type="Proteomes" id="UP001595636"/>
    </source>
</evidence>
<evidence type="ECO:0000313" key="4">
    <source>
        <dbReference type="EMBL" id="MFC3626789.1"/>
    </source>
</evidence>